<evidence type="ECO:0000313" key="11">
    <source>
        <dbReference type="Proteomes" id="UP001501577"/>
    </source>
</evidence>
<dbReference type="InterPro" id="IPR002582">
    <property type="entry name" value="ACPS"/>
</dbReference>
<feature type="binding site" evidence="8">
    <location>
        <position position="8"/>
    </location>
    <ligand>
        <name>Mg(2+)</name>
        <dbReference type="ChEBI" id="CHEBI:18420"/>
    </ligand>
</feature>
<accession>A0ABP6KMN8</accession>
<feature type="binding site" evidence="8">
    <location>
        <position position="58"/>
    </location>
    <ligand>
        <name>Mg(2+)</name>
        <dbReference type="ChEBI" id="CHEBI:18420"/>
    </ligand>
</feature>
<keyword evidence="7 8" id="KW-0275">Fatty acid biosynthesis</keyword>
<keyword evidence="8" id="KW-0963">Cytoplasm</keyword>
<evidence type="ECO:0000256" key="4">
    <source>
        <dbReference type="ARBA" id="ARBA00022832"/>
    </source>
</evidence>
<keyword evidence="2 8" id="KW-0808">Transferase</keyword>
<evidence type="ECO:0000256" key="8">
    <source>
        <dbReference type="HAMAP-Rule" id="MF_00101"/>
    </source>
</evidence>
<dbReference type="NCBIfam" id="TIGR00556">
    <property type="entry name" value="pantethn_trn"/>
    <property type="match status" value="1"/>
</dbReference>
<comment type="catalytic activity">
    <reaction evidence="8">
        <text>apo-[ACP] + CoA = holo-[ACP] + adenosine 3',5'-bisphosphate + H(+)</text>
        <dbReference type="Rhea" id="RHEA:12068"/>
        <dbReference type="Rhea" id="RHEA-COMP:9685"/>
        <dbReference type="Rhea" id="RHEA-COMP:9690"/>
        <dbReference type="ChEBI" id="CHEBI:15378"/>
        <dbReference type="ChEBI" id="CHEBI:29999"/>
        <dbReference type="ChEBI" id="CHEBI:57287"/>
        <dbReference type="ChEBI" id="CHEBI:58343"/>
        <dbReference type="ChEBI" id="CHEBI:64479"/>
        <dbReference type="EC" id="2.7.8.7"/>
    </reaction>
</comment>
<dbReference type="Gene3D" id="3.90.470.20">
    <property type="entry name" value="4'-phosphopantetheinyl transferase domain"/>
    <property type="match status" value="1"/>
</dbReference>
<comment type="function">
    <text evidence="8">Transfers the 4'-phosphopantetheine moiety from coenzyme A to a Ser of acyl-carrier-protein.</text>
</comment>
<dbReference type="Proteomes" id="UP001501577">
    <property type="component" value="Unassembled WGS sequence"/>
</dbReference>
<dbReference type="EMBL" id="BAAAXQ010000041">
    <property type="protein sequence ID" value="GAA3018136.1"/>
    <property type="molecule type" value="Genomic_DNA"/>
</dbReference>
<evidence type="ECO:0000256" key="5">
    <source>
        <dbReference type="ARBA" id="ARBA00022842"/>
    </source>
</evidence>
<evidence type="ECO:0000256" key="3">
    <source>
        <dbReference type="ARBA" id="ARBA00022723"/>
    </source>
</evidence>
<evidence type="ECO:0000259" key="9">
    <source>
        <dbReference type="Pfam" id="PF01648"/>
    </source>
</evidence>
<protein>
    <recommendedName>
        <fullName evidence="8">Holo-[acyl-carrier-protein] synthase</fullName>
        <shortName evidence="8">Holo-ACP synthase</shortName>
        <ecNumber evidence="8">2.7.8.7</ecNumber>
    </recommendedName>
    <alternativeName>
        <fullName evidence="8">4'-phosphopantetheinyl transferase AcpS</fullName>
    </alternativeName>
</protein>
<comment type="subcellular location">
    <subcellularLocation>
        <location evidence="8">Cytoplasm</location>
    </subcellularLocation>
</comment>
<dbReference type="InterPro" id="IPR037143">
    <property type="entry name" value="4-PPantetheinyl_Trfase_dom_sf"/>
</dbReference>
<evidence type="ECO:0000256" key="6">
    <source>
        <dbReference type="ARBA" id="ARBA00023098"/>
    </source>
</evidence>
<comment type="similarity">
    <text evidence="8">Belongs to the P-Pant transferase superfamily. AcpS family.</text>
</comment>
<gene>
    <name evidence="8 10" type="primary">acpS</name>
    <name evidence="10" type="ORF">GCM10019998_13100</name>
</gene>
<dbReference type="Pfam" id="PF01648">
    <property type="entry name" value="ACPS"/>
    <property type="match status" value="1"/>
</dbReference>
<dbReference type="EC" id="2.7.8.7" evidence="8"/>
<evidence type="ECO:0000256" key="2">
    <source>
        <dbReference type="ARBA" id="ARBA00022679"/>
    </source>
</evidence>
<evidence type="ECO:0000313" key="10">
    <source>
        <dbReference type="EMBL" id="GAA3018136.1"/>
    </source>
</evidence>
<dbReference type="HAMAP" id="MF_00101">
    <property type="entry name" value="AcpS"/>
    <property type="match status" value="1"/>
</dbReference>
<proteinExistence type="inferred from homology"/>
<reference evidence="11" key="1">
    <citation type="journal article" date="2019" name="Int. J. Syst. Evol. Microbiol.">
        <title>The Global Catalogue of Microorganisms (GCM) 10K type strain sequencing project: providing services to taxonomists for standard genome sequencing and annotation.</title>
        <authorList>
            <consortium name="The Broad Institute Genomics Platform"/>
            <consortium name="The Broad Institute Genome Sequencing Center for Infectious Disease"/>
            <person name="Wu L."/>
            <person name="Ma J."/>
        </authorList>
    </citation>
    <scope>NUCLEOTIDE SEQUENCE [LARGE SCALE GENOMIC DNA]</scope>
    <source>
        <strain evidence="11">JCM 8736</strain>
    </source>
</reference>
<evidence type="ECO:0000256" key="1">
    <source>
        <dbReference type="ARBA" id="ARBA00022516"/>
    </source>
</evidence>
<keyword evidence="3 8" id="KW-0479">Metal-binding</keyword>
<feature type="domain" description="4'-phosphopantetheinyl transferase" evidence="9">
    <location>
        <begin position="4"/>
        <end position="96"/>
    </location>
</feature>
<comment type="caution">
    <text evidence="10">The sequence shown here is derived from an EMBL/GenBank/DDBJ whole genome shotgun (WGS) entry which is preliminary data.</text>
</comment>
<keyword evidence="1 8" id="KW-0444">Lipid biosynthesis</keyword>
<dbReference type="RefSeq" id="WP_068707437.1">
    <property type="nucleotide sequence ID" value="NZ_BAAAXQ010000041.1"/>
</dbReference>
<comment type="cofactor">
    <cofactor evidence="8">
        <name>Mg(2+)</name>
        <dbReference type="ChEBI" id="CHEBI:18420"/>
    </cofactor>
</comment>
<dbReference type="NCBIfam" id="TIGR00516">
    <property type="entry name" value="acpS"/>
    <property type="match status" value="1"/>
</dbReference>
<dbReference type="InterPro" id="IPR004568">
    <property type="entry name" value="Ppantetheine-prot_Trfase_dom"/>
</dbReference>
<keyword evidence="5 8" id="KW-0460">Magnesium</keyword>
<name>A0ABP6KMN8_9ENTE</name>
<evidence type="ECO:0000256" key="7">
    <source>
        <dbReference type="ARBA" id="ARBA00023160"/>
    </source>
</evidence>
<keyword evidence="11" id="KW-1185">Reference proteome</keyword>
<sequence>MIYGIGLDAVELVRIQTMINKKPKLINRILTKKEEEIFSQLSVKRQVEFLGGRYACKEAFSKAWGTGIGKVSFQEIEILPNSVGAPMVTASPFEKGKVFVSITHTDELALAQIILER</sequence>
<keyword evidence="6 8" id="KW-0443">Lipid metabolism</keyword>
<keyword evidence="4 8" id="KW-0276">Fatty acid metabolism</keyword>
<organism evidence="10 11">
    <name type="scientific">Tetragenococcus solitarius</name>
    <dbReference type="NCBI Taxonomy" id="71453"/>
    <lineage>
        <taxon>Bacteria</taxon>
        <taxon>Bacillati</taxon>
        <taxon>Bacillota</taxon>
        <taxon>Bacilli</taxon>
        <taxon>Lactobacillales</taxon>
        <taxon>Enterococcaceae</taxon>
        <taxon>Tetragenococcus</taxon>
    </lineage>
</organism>
<dbReference type="SUPFAM" id="SSF56214">
    <property type="entry name" value="4'-phosphopantetheinyl transferase"/>
    <property type="match status" value="1"/>
</dbReference>
<dbReference type="InterPro" id="IPR008278">
    <property type="entry name" value="4-PPantetheinyl_Trfase_dom"/>
</dbReference>